<dbReference type="Proteomes" id="UP000295781">
    <property type="component" value="Chromosome"/>
</dbReference>
<accession>A0A4P2Q7A0</accession>
<gene>
    <name evidence="3" type="ORF">SOCEGT47_058630</name>
</gene>
<feature type="region of interest" description="Disordered" evidence="1">
    <location>
        <begin position="428"/>
        <end position="469"/>
    </location>
</feature>
<dbReference type="EMBL" id="CP012670">
    <property type="protein sequence ID" value="AUX25319.1"/>
    <property type="molecule type" value="Genomic_DNA"/>
</dbReference>
<evidence type="ECO:0000256" key="2">
    <source>
        <dbReference type="SAM" id="SignalP"/>
    </source>
</evidence>
<reference evidence="3 4" key="1">
    <citation type="submission" date="2015-09" db="EMBL/GenBank/DDBJ databases">
        <title>Sorangium comparison.</title>
        <authorList>
            <person name="Zaburannyi N."/>
            <person name="Bunk B."/>
            <person name="Overmann J."/>
            <person name="Mueller R."/>
        </authorList>
    </citation>
    <scope>NUCLEOTIDE SEQUENCE [LARGE SCALE GENOMIC DNA]</scope>
    <source>
        <strain evidence="3 4">So ceGT47</strain>
    </source>
</reference>
<feature type="compositionally biased region" description="Low complexity" evidence="1">
    <location>
        <begin position="428"/>
        <end position="439"/>
    </location>
</feature>
<feature type="region of interest" description="Disordered" evidence="1">
    <location>
        <begin position="33"/>
        <end position="137"/>
    </location>
</feature>
<feature type="chain" id="PRO_5020369151" description="Secreted protein" evidence="2">
    <location>
        <begin position="22"/>
        <end position="469"/>
    </location>
</feature>
<dbReference type="RefSeq" id="WP_129352157.1">
    <property type="nucleotide sequence ID" value="NZ_CP012670.1"/>
</dbReference>
<feature type="compositionally biased region" description="Pro residues" evidence="1">
    <location>
        <begin position="98"/>
        <end position="108"/>
    </location>
</feature>
<dbReference type="OrthoDB" id="9807384at2"/>
<feature type="compositionally biased region" description="Low complexity" evidence="1">
    <location>
        <begin position="88"/>
        <end position="97"/>
    </location>
</feature>
<evidence type="ECO:0000256" key="1">
    <source>
        <dbReference type="SAM" id="MobiDB-lite"/>
    </source>
</evidence>
<feature type="signal peptide" evidence="2">
    <location>
        <begin position="1"/>
        <end position="21"/>
    </location>
</feature>
<keyword evidence="2" id="KW-0732">Signal</keyword>
<organism evidence="3 4">
    <name type="scientific">Sorangium cellulosum</name>
    <name type="common">Polyangium cellulosum</name>
    <dbReference type="NCBI Taxonomy" id="56"/>
    <lineage>
        <taxon>Bacteria</taxon>
        <taxon>Pseudomonadati</taxon>
        <taxon>Myxococcota</taxon>
        <taxon>Polyangia</taxon>
        <taxon>Polyangiales</taxon>
        <taxon>Polyangiaceae</taxon>
        <taxon>Sorangium</taxon>
    </lineage>
</organism>
<dbReference type="PANTHER" id="PTHR23330">
    <property type="entry name" value="P300 TRANSCRIPTIONAL COFACTOR JMY-RELATED"/>
    <property type="match status" value="1"/>
</dbReference>
<evidence type="ECO:0000313" key="3">
    <source>
        <dbReference type="EMBL" id="AUX25319.1"/>
    </source>
</evidence>
<evidence type="ECO:0008006" key="5">
    <source>
        <dbReference type="Google" id="ProtNLM"/>
    </source>
</evidence>
<sequence length="469" mass="48018">MRRRRPSAEAARAAMACAAVAAALAGAVGGGAALAQPAAGGAGGPAARDDAAPPQPPAQASAAPPATAQPPAPASAAPPATAQPPAPASAAPPATAQPAPPPPPPPAPAATGRDGAKAWASCAEHVPTGATRPRIQETFPRNGFSGYAAPLEVTVAHGKGETVLPEGFKVQGDSDAARALEQAGFVLPEADAGAGPTSTTTATDSGATTTLVIPFVPLPKEPGRNVLVLPPVPIAVSRASGELVTVCTRPHEIVVEDPIANERDPRVKPNPPPRPQREEWVLAKQLTAGVLLGAALGLLAAWLVRRWLRRPRVAPAPPPKLPWVAALEELEALRRSSLLSEGRTDEYFDRVSDCVRNYLGARYGFDGLETTSDEMRALLARVRPPVPVLPQIDRFLADCDLVKFARLQPGEADCLDALERGEIIVHRTTPPAARPAQGAAGPGGAGAGGAPTAPEAPRGRPSRAPEEAP</sequence>
<name>A0A4P2Q7A0_SORCE</name>
<dbReference type="AlphaFoldDB" id="A0A4P2Q7A0"/>
<protein>
    <recommendedName>
        <fullName evidence="5">Secreted protein</fullName>
    </recommendedName>
</protein>
<feature type="compositionally biased region" description="Gly residues" evidence="1">
    <location>
        <begin position="440"/>
        <end position="449"/>
    </location>
</feature>
<evidence type="ECO:0000313" key="4">
    <source>
        <dbReference type="Proteomes" id="UP000295781"/>
    </source>
</evidence>
<proteinExistence type="predicted"/>
<dbReference type="PANTHER" id="PTHR23330:SF9">
    <property type="entry name" value="PROLINE-RICH PROTEIN 11"/>
    <property type="match status" value="1"/>
</dbReference>